<evidence type="ECO:0000256" key="1">
    <source>
        <dbReference type="SAM" id="MobiDB-lite"/>
    </source>
</evidence>
<reference evidence="2" key="1">
    <citation type="submission" date="2019-08" db="EMBL/GenBank/DDBJ databases">
        <authorList>
            <person name="Kucharzyk K."/>
            <person name="Murdoch R.W."/>
            <person name="Higgins S."/>
            <person name="Loffler F."/>
        </authorList>
    </citation>
    <scope>NUCLEOTIDE SEQUENCE</scope>
</reference>
<proteinExistence type="predicted"/>
<name>A0A644XK76_9ZZZZ</name>
<gene>
    <name evidence="2" type="ORF">SDC9_62966</name>
</gene>
<accession>A0A644XK76</accession>
<organism evidence="2">
    <name type="scientific">bioreactor metagenome</name>
    <dbReference type="NCBI Taxonomy" id="1076179"/>
    <lineage>
        <taxon>unclassified sequences</taxon>
        <taxon>metagenomes</taxon>
        <taxon>ecological metagenomes</taxon>
    </lineage>
</organism>
<evidence type="ECO:0000313" key="2">
    <source>
        <dbReference type="EMBL" id="MPM16585.1"/>
    </source>
</evidence>
<feature type="region of interest" description="Disordered" evidence="1">
    <location>
        <begin position="92"/>
        <end position="115"/>
    </location>
</feature>
<protein>
    <submittedName>
        <fullName evidence="2">Uncharacterized protein</fullName>
    </submittedName>
</protein>
<feature type="region of interest" description="Disordered" evidence="1">
    <location>
        <begin position="190"/>
        <end position="215"/>
    </location>
</feature>
<dbReference type="AlphaFoldDB" id="A0A644XK76"/>
<dbReference type="EMBL" id="VSSQ01002639">
    <property type="protein sequence ID" value="MPM16585.1"/>
    <property type="molecule type" value="Genomic_DNA"/>
</dbReference>
<comment type="caution">
    <text evidence="2">The sequence shown here is derived from an EMBL/GenBank/DDBJ whole genome shotgun (WGS) entry which is preliminary data.</text>
</comment>
<sequence>MQVAHDRLEPGGGLLERPVLPAGVLLHLQPGRRDATGVGGLRRAELHPCLPERLDGLRGARHVGPLGDELRPVLHQGDRMIAADLVLGRARQGDLDRHVPDASAGDEPGPGAQRGVVRDPAALLQLDPLEQFEVDAVRVHDVTGRVGDGDRPSAQLLGHLDGVDRHVARAGHRDHLAVQVLALHPQHLGDEVDQPVPGRLGAGQGTAPGETLAGQHAGLEPVGESLVLPEQVADLAAADPDVTCRDVGVLTDVARQLGHERLAEAHHLVVGLVVRVEVGAALAAAHRQPGEGVLEDLFEAEELDDPGVHRGVESQATLVGAERRVELDPVAPVDPDLAGVVDPRDAEHDLALRLDDPVEDRRLDVLGMLGEHRAEALEDLMDGLVEFRFSLVAAYDRVVDHLQVPAQCFRAQDVLLLQ</sequence>